<dbReference type="Gene3D" id="1.20.1050.10">
    <property type="match status" value="1"/>
</dbReference>
<dbReference type="InterPro" id="IPR010987">
    <property type="entry name" value="Glutathione-S-Trfase_C-like"/>
</dbReference>
<dbReference type="Pfam" id="PF13410">
    <property type="entry name" value="GST_C_2"/>
    <property type="match status" value="1"/>
</dbReference>
<dbReference type="CDD" id="cd03196">
    <property type="entry name" value="GST_C_5"/>
    <property type="match status" value="1"/>
</dbReference>
<organism evidence="3 4">
    <name type="scientific">Ruegeria haliotis</name>
    <dbReference type="NCBI Taxonomy" id="2747601"/>
    <lineage>
        <taxon>Bacteria</taxon>
        <taxon>Pseudomonadati</taxon>
        <taxon>Pseudomonadota</taxon>
        <taxon>Alphaproteobacteria</taxon>
        <taxon>Rhodobacterales</taxon>
        <taxon>Roseobacteraceae</taxon>
        <taxon>Ruegeria</taxon>
    </lineage>
</organism>
<evidence type="ECO:0000259" key="1">
    <source>
        <dbReference type="PROSITE" id="PS50404"/>
    </source>
</evidence>
<dbReference type="InterPro" id="IPR036282">
    <property type="entry name" value="Glutathione-S-Trfase_C_sf"/>
</dbReference>
<dbReference type="InterPro" id="IPR050983">
    <property type="entry name" value="GST_Omega/HSP26"/>
</dbReference>
<gene>
    <name evidence="3" type="ORF">HW561_13985</name>
</gene>
<name>A0ABX2PT76_9RHOB</name>
<dbReference type="PANTHER" id="PTHR43968">
    <property type="match status" value="1"/>
</dbReference>
<dbReference type="PROSITE" id="PS50404">
    <property type="entry name" value="GST_NTER"/>
    <property type="match status" value="1"/>
</dbReference>
<dbReference type="SUPFAM" id="SSF52833">
    <property type="entry name" value="Thioredoxin-like"/>
    <property type="match status" value="1"/>
</dbReference>
<sequence>MVHHPIFWTFRRCPYAIRARLALLSSGVRVELREILLRDKPAAFLQTSPSGTVPALRLPDQVLDESLEIMIWALQQNDPQRLLDMPQAGWDLIEVNDGPFKAALDHTKYATRYPGLDPKVERKKAASYLLNLDERLAGRSWLFGSRPTIADLALLPFVRQFAHIDRMWFDGQEWLNLISWLNRFIECEAFLQVMNKNSPWSEGDAPTWFNS</sequence>
<protein>
    <submittedName>
        <fullName evidence="3">Glutathione S-transferase</fullName>
    </submittedName>
</protein>
<comment type="caution">
    <text evidence="3">The sequence shown here is derived from an EMBL/GenBank/DDBJ whole genome shotgun (WGS) entry which is preliminary data.</text>
</comment>
<dbReference type="Gene3D" id="3.40.30.10">
    <property type="entry name" value="Glutaredoxin"/>
    <property type="match status" value="1"/>
</dbReference>
<evidence type="ECO:0000259" key="2">
    <source>
        <dbReference type="PROSITE" id="PS50405"/>
    </source>
</evidence>
<keyword evidence="4" id="KW-1185">Reference proteome</keyword>
<evidence type="ECO:0000313" key="3">
    <source>
        <dbReference type="EMBL" id="NVO56900.1"/>
    </source>
</evidence>
<accession>A0ABX2PT76</accession>
<proteinExistence type="predicted"/>
<dbReference type="PANTHER" id="PTHR43968:SF6">
    <property type="entry name" value="GLUTATHIONE S-TRANSFERASE OMEGA"/>
    <property type="match status" value="1"/>
</dbReference>
<dbReference type="SUPFAM" id="SSF47616">
    <property type="entry name" value="GST C-terminal domain-like"/>
    <property type="match status" value="1"/>
</dbReference>
<feature type="domain" description="GST C-terminal" evidence="2">
    <location>
        <begin position="62"/>
        <end position="207"/>
    </location>
</feature>
<dbReference type="Pfam" id="PF13417">
    <property type="entry name" value="GST_N_3"/>
    <property type="match status" value="1"/>
</dbReference>
<dbReference type="RefSeq" id="WP_176865794.1">
    <property type="nucleotide sequence ID" value="NZ_JABXWT010000008.1"/>
</dbReference>
<feature type="domain" description="GST N-terminal" evidence="1">
    <location>
        <begin position="3"/>
        <end position="81"/>
    </location>
</feature>
<dbReference type="InterPro" id="IPR036249">
    <property type="entry name" value="Thioredoxin-like_sf"/>
</dbReference>
<dbReference type="EMBL" id="JABXWT010000008">
    <property type="protein sequence ID" value="NVO56900.1"/>
    <property type="molecule type" value="Genomic_DNA"/>
</dbReference>
<dbReference type="InterPro" id="IPR004045">
    <property type="entry name" value="Glutathione_S-Trfase_N"/>
</dbReference>
<dbReference type="PROSITE" id="PS50405">
    <property type="entry name" value="GST_CTER"/>
    <property type="match status" value="1"/>
</dbReference>
<evidence type="ECO:0000313" key="4">
    <source>
        <dbReference type="Proteomes" id="UP000630805"/>
    </source>
</evidence>
<dbReference type="Proteomes" id="UP000630805">
    <property type="component" value="Unassembled WGS sequence"/>
</dbReference>
<reference evidence="3 4" key="1">
    <citation type="submission" date="2020-06" db="EMBL/GenBank/DDBJ databases">
        <authorList>
            <person name="Cao W.R."/>
        </authorList>
    </citation>
    <scope>NUCLEOTIDE SEQUENCE [LARGE SCALE GENOMIC DNA]</scope>
    <source>
        <strain evidence="3 4">B1Z28</strain>
    </source>
</reference>